<accession>A0A060DB53</accession>
<dbReference type="EMBL" id="CP006627">
    <property type="protein sequence ID" value="AIB09528.1"/>
    <property type="molecule type" value="Genomic_DNA"/>
</dbReference>
<evidence type="ECO:0000313" key="6">
    <source>
        <dbReference type="EMBL" id="AIB10061.1"/>
    </source>
</evidence>
<name>A0A060DB53_9EUKA</name>
<dbReference type="EMBL" id="CP006628">
    <property type="protein sequence ID" value="AIB09744.1"/>
    <property type="molecule type" value="Genomic_DNA"/>
</dbReference>
<dbReference type="Proteomes" id="UP000243670">
    <property type="component" value="Nucleomorph 2"/>
</dbReference>
<reference evidence="5 7" key="1">
    <citation type="journal article" date="2014" name="BMC Genomics">
        <title>Nucleomorph and plastid genome sequences of the chlorarachniophyte Lotharella oceanica: convergent reductive evolution and frequent recombination in nucleomorph-bearing algae.</title>
        <authorList>
            <person name="Tanifuji G."/>
            <person name="Onodera N.T."/>
            <person name="Brown M.W."/>
            <person name="Curtis B.A."/>
            <person name="Roger A.J."/>
            <person name="Ka-Shu Wong G."/>
            <person name="Melkonian M."/>
            <person name="Archibald J.M."/>
        </authorList>
    </citation>
    <scope>NUCLEOTIDE SEQUENCE [LARGE SCALE GENOMIC DNA]</scope>
    <source>
        <strain evidence="5 7">CCMP622</strain>
    </source>
</reference>
<sequence>MSGTISETSPCNTIDRLLLESGCVASQISDGGHDYFASKWHSYLEKIGTLQKKHIVLNQDEMTKFYKVSSNCGNLGTETTRRAAETLPVSIIYAPIPKSTDIDTKAHAFYAKCYLPYVAYSKNYHLLASTKEFQEL</sequence>
<organism evidence="5 7">
    <name type="scientific">Lotharella oceanica</name>
    <dbReference type="NCBI Taxonomy" id="641309"/>
    <lineage>
        <taxon>Eukaryota</taxon>
        <taxon>Sar</taxon>
        <taxon>Rhizaria</taxon>
        <taxon>Cercozoa</taxon>
        <taxon>Chlorarachniophyceae</taxon>
        <taxon>Lotharella</taxon>
    </lineage>
</organism>
<gene>
    <name evidence="2" type="ORF">M951_chr1190</name>
    <name evidence="1" type="ORF">M951_chr141</name>
    <name evidence="4" type="ORF">M951_chr2180</name>
    <name evidence="3" type="ORF">M951_chr241</name>
    <name evidence="6" type="ORF">M951_chr3164</name>
    <name evidence="5" type="ORF">M951_chr341</name>
</gene>
<dbReference type="EMBL" id="CP006629">
    <property type="protein sequence ID" value="AIB09947.1"/>
    <property type="molecule type" value="Genomic_DNA"/>
</dbReference>
<protein>
    <submittedName>
        <fullName evidence="5">Uncharacterized protein</fullName>
    </submittedName>
</protein>
<dbReference type="EMBL" id="CP006627">
    <property type="protein sequence ID" value="AIB09669.1"/>
    <property type="molecule type" value="Genomic_DNA"/>
</dbReference>
<evidence type="ECO:0000313" key="4">
    <source>
        <dbReference type="EMBL" id="AIB09872.1"/>
    </source>
</evidence>
<proteinExistence type="predicted"/>
<evidence type="ECO:0000313" key="2">
    <source>
        <dbReference type="EMBL" id="AIB09669.1"/>
    </source>
</evidence>
<dbReference type="AlphaFoldDB" id="A0A060DB53"/>
<dbReference type="EMBL" id="CP006628">
    <property type="protein sequence ID" value="AIB09872.1"/>
    <property type="molecule type" value="Genomic_DNA"/>
</dbReference>
<keyword evidence="5" id="KW-0542">Nucleomorph</keyword>
<dbReference type="Proteomes" id="UP000243670">
    <property type="component" value="Nucleomorph 1"/>
</dbReference>
<evidence type="ECO:0000313" key="1">
    <source>
        <dbReference type="EMBL" id="AIB09528.1"/>
    </source>
</evidence>
<evidence type="ECO:0000313" key="3">
    <source>
        <dbReference type="EMBL" id="AIB09744.1"/>
    </source>
</evidence>
<evidence type="ECO:0000313" key="7">
    <source>
        <dbReference type="Proteomes" id="UP000243670"/>
    </source>
</evidence>
<evidence type="ECO:0000313" key="5">
    <source>
        <dbReference type="EMBL" id="AIB09947.1"/>
    </source>
</evidence>
<dbReference type="Proteomes" id="UP000243670">
    <property type="component" value="Nucleomorph 3"/>
</dbReference>
<dbReference type="EMBL" id="CP006629">
    <property type="protein sequence ID" value="AIB10061.1"/>
    <property type="molecule type" value="Genomic_DNA"/>
</dbReference>
<geneLocation type="nucleomorph" evidence="5"/>